<dbReference type="AlphaFoldDB" id="A0A6N7Y0A0"/>
<dbReference type="Proteomes" id="UP000433359">
    <property type="component" value="Unassembled WGS sequence"/>
</dbReference>
<protein>
    <submittedName>
        <fullName evidence="1">Uncharacterized protein</fullName>
    </submittedName>
</protein>
<comment type="caution">
    <text evidence="1">The sequence shown here is derived from an EMBL/GenBank/DDBJ whole genome shotgun (WGS) entry which is preliminary data.</text>
</comment>
<gene>
    <name evidence="1" type="ORF">FYJ25_04595</name>
</gene>
<proteinExistence type="predicted"/>
<dbReference type="RefSeq" id="WP_118726027.1">
    <property type="nucleotide sequence ID" value="NZ_VULP01000006.1"/>
</dbReference>
<evidence type="ECO:0000313" key="1">
    <source>
        <dbReference type="EMBL" id="MSU81656.1"/>
    </source>
</evidence>
<dbReference type="EMBL" id="VULP01000006">
    <property type="protein sequence ID" value="MSU81656.1"/>
    <property type="molecule type" value="Genomic_DNA"/>
</dbReference>
<evidence type="ECO:0000313" key="2">
    <source>
        <dbReference type="Proteomes" id="UP000433359"/>
    </source>
</evidence>
<sequence length="149" mass="16719">MRKYFLELFAIGLVDSEGRINTEHMTSDALMTSMKTMEELTKMKMDRLVLETTMEMILCMFESCDTEEFTEILGKLLGGKQTSKVTAHLEALEELLTEEEYSSFLAEYLGYLTVNVAEFIRSTIIENGLMLLAGSGGEEDGEEDGEDGL</sequence>
<name>A0A6N7Y0A0_9FIRM</name>
<reference evidence="1 2" key="1">
    <citation type="submission" date="2019-08" db="EMBL/GenBank/DDBJ databases">
        <title>In-depth cultivation of the pig gut microbiome towards novel bacterial diversity and tailored functional studies.</title>
        <authorList>
            <person name="Wylensek D."/>
            <person name="Hitch T.C.A."/>
            <person name="Clavel T."/>
        </authorList>
    </citation>
    <scope>NUCLEOTIDE SEQUENCE [LARGE SCALE GENOMIC DNA]</scope>
    <source>
        <strain evidence="1 2">BSM-383-APC-4H</strain>
    </source>
</reference>
<accession>A0A6N7Y0A0</accession>
<organism evidence="1 2">
    <name type="scientific">Anaerobutyricum soehngenii</name>
    <dbReference type="NCBI Taxonomy" id="105843"/>
    <lineage>
        <taxon>Bacteria</taxon>
        <taxon>Bacillati</taxon>
        <taxon>Bacillota</taxon>
        <taxon>Clostridia</taxon>
        <taxon>Lachnospirales</taxon>
        <taxon>Lachnospiraceae</taxon>
        <taxon>Anaerobutyricum</taxon>
    </lineage>
</organism>